<accession>A0A6M1U0J1</accession>
<keyword evidence="7" id="KW-0653">Protein transport</keyword>
<dbReference type="Pfam" id="PF02472">
    <property type="entry name" value="ExbD"/>
    <property type="match status" value="1"/>
</dbReference>
<evidence type="ECO:0000256" key="8">
    <source>
        <dbReference type="SAM" id="Phobius"/>
    </source>
</evidence>
<dbReference type="InterPro" id="IPR003400">
    <property type="entry name" value="ExbD"/>
</dbReference>
<keyword evidence="7" id="KW-0813">Transport</keyword>
<keyword evidence="3" id="KW-1003">Cell membrane</keyword>
<name>A0A6M1U0J1_9RHOB</name>
<dbReference type="Proteomes" id="UP000474758">
    <property type="component" value="Unassembled WGS sequence"/>
</dbReference>
<evidence type="ECO:0000256" key="4">
    <source>
        <dbReference type="ARBA" id="ARBA00022692"/>
    </source>
</evidence>
<evidence type="ECO:0000256" key="3">
    <source>
        <dbReference type="ARBA" id="ARBA00022475"/>
    </source>
</evidence>
<dbReference type="EMBL" id="JAALFE010000014">
    <property type="protein sequence ID" value="NGQ92132.1"/>
    <property type="molecule type" value="Genomic_DNA"/>
</dbReference>
<evidence type="ECO:0000313" key="9">
    <source>
        <dbReference type="EMBL" id="NGQ92132.1"/>
    </source>
</evidence>
<dbReference type="RefSeq" id="WP_165051444.1">
    <property type="nucleotide sequence ID" value="NZ_JAALFE010000014.1"/>
</dbReference>
<evidence type="ECO:0000256" key="7">
    <source>
        <dbReference type="RuleBase" id="RU003879"/>
    </source>
</evidence>
<gene>
    <name evidence="9" type="ORF">G5V65_14635</name>
</gene>
<keyword evidence="5 8" id="KW-1133">Transmembrane helix</keyword>
<sequence length="133" mass="13365">MRLAPPQTRRKSDPLLPMIDVVFFLIVFYMIVSSFAEPEPFAIAPPQSAQAMAVEGEAALFLGADGIAAIAGGAGAITGDAALAALAARCAPGGCGPLRLHADAAAPASALAALLPRLAAAGYGDIRLVTVQP</sequence>
<keyword evidence="10" id="KW-1185">Reference proteome</keyword>
<feature type="transmembrane region" description="Helical" evidence="8">
    <location>
        <begin position="15"/>
        <end position="36"/>
    </location>
</feature>
<reference evidence="9 10" key="1">
    <citation type="submission" date="2020-02" db="EMBL/GenBank/DDBJ databases">
        <title>Rhodobacter translucens sp. nov., a novel bacterium isolated from activated sludge.</title>
        <authorList>
            <person name="Liu J."/>
        </authorList>
    </citation>
    <scope>NUCLEOTIDE SEQUENCE [LARGE SCALE GENOMIC DNA]</scope>
    <source>
        <strain evidence="9 10">HX-7-19</strain>
    </source>
</reference>
<evidence type="ECO:0000313" key="10">
    <source>
        <dbReference type="Proteomes" id="UP000474758"/>
    </source>
</evidence>
<comment type="caution">
    <text evidence="9">The sequence shown here is derived from an EMBL/GenBank/DDBJ whole genome shotgun (WGS) entry which is preliminary data.</text>
</comment>
<comment type="similarity">
    <text evidence="2 7">Belongs to the ExbD/TolR family.</text>
</comment>
<dbReference type="GO" id="GO:0005886">
    <property type="term" value="C:plasma membrane"/>
    <property type="evidence" value="ECO:0007669"/>
    <property type="project" value="UniProtKB-SubCell"/>
</dbReference>
<evidence type="ECO:0000256" key="1">
    <source>
        <dbReference type="ARBA" id="ARBA00004162"/>
    </source>
</evidence>
<dbReference type="GO" id="GO:0022857">
    <property type="term" value="F:transmembrane transporter activity"/>
    <property type="evidence" value="ECO:0007669"/>
    <property type="project" value="InterPro"/>
</dbReference>
<evidence type="ECO:0000256" key="6">
    <source>
        <dbReference type="ARBA" id="ARBA00023136"/>
    </source>
</evidence>
<proteinExistence type="inferred from homology"/>
<organism evidence="9 10">
    <name type="scientific">Paragemmobacter kunshanensis</name>
    <dbReference type="NCBI Taxonomy" id="2583234"/>
    <lineage>
        <taxon>Bacteria</taxon>
        <taxon>Pseudomonadati</taxon>
        <taxon>Pseudomonadota</taxon>
        <taxon>Alphaproteobacteria</taxon>
        <taxon>Rhodobacterales</taxon>
        <taxon>Paracoccaceae</taxon>
        <taxon>Paragemmobacter</taxon>
    </lineage>
</organism>
<dbReference type="AlphaFoldDB" id="A0A6M1U0J1"/>
<comment type="subcellular location">
    <subcellularLocation>
        <location evidence="1">Cell membrane</location>
        <topology evidence="1">Single-pass membrane protein</topology>
    </subcellularLocation>
    <subcellularLocation>
        <location evidence="7">Cell membrane</location>
        <topology evidence="7">Single-pass type II membrane protein</topology>
    </subcellularLocation>
</comment>
<keyword evidence="4 7" id="KW-0812">Transmembrane</keyword>
<evidence type="ECO:0000256" key="5">
    <source>
        <dbReference type="ARBA" id="ARBA00022989"/>
    </source>
</evidence>
<dbReference type="GO" id="GO:0015031">
    <property type="term" value="P:protein transport"/>
    <property type="evidence" value="ECO:0007669"/>
    <property type="project" value="UniProtKB-KW"/>
</dbReference>
<evidence type="ECO:0000256" key="2">
    <source>
        <dbReference type="ARBA" id="ARBA00005811"/>
    </source>
</evidence>
<protein>
    <submittedName>
        <fullName evidence="9">Biopolymer transporter ExbD</fullName>
    </submittedName>
</protein>
<keyword evidence="6 8" id="KW-0472">Membrane</keyword>